<reference evidence="1 2" key="1">
    <citation type="submission" date="2016-07" db="EMBL/GenBank/DDBJ databases">
        <authorList>
            <person name="Lefevre C.T."/>
        </authorList>
    </citation>
    <scope>NUCLEOTIDE SEQUENCE [LARGE SCALE GENOMIC DNA]</scope>
    <source>
        <strain evidence="1">PR1</strain>
    </source>
</reference>
<dbReference type="Proteomes" id="UP000231658">
    <property type="component" value="Unassembled WGS sequence"/>
</dbReference>
<evidence type="ECO:0000313" key="1">
    <source>
        <dbReference type="EMBL" id="SCA57510.1"/>
    </source>
</evidence>
<proteinExistence type="predicted"/>
<sequence>MSSMCRSNYTKILSYSSNQPPVLLFKQTMLAKMLSSSKACGHFYFTWLRAIAGKQSVPSKALALSLYPDILYTLSGLSPGDSVSENAIILFMLTALQLRHVA</sequence>
<organism evidence="1 2">
    <name type="scientific">Candidatus Terasakiella magnetica</name>
    <dbReference type="NCBI Taxonomy" id="1867952"/>
    <lineage>
        <taxon>Bacteria</taxon>
        <taxon>Pseudomonadati</taxon>
        <taxon>Pseudomonadota</taxon>
        <taxon>Alphaproteobacteria</taxon>
        <taxon>Rhodospirillales</taxon>
        <taxon>Terasakiellaceae</taxon>
        <taxon>Terasakiella</taxon>
    </lineage>
</organism>
<protein>
    <submittedName>
        <fullName evidence="1">Uncharacterized protein</fullName>
    </submittedName>
</protein>
<accession>A0A1C3RJP6</accession>
<dbReference type="AlphaFoldDB" id="A0A1C3RJP6"/>
<keyword evidence="2" id="KW-1185">Reference proteome</keyword>
<evidence type="ECO:0000313" key="2">
    <source>
        <dbReference type="Proteomes" id="UP000231658"/>
    </source>
</evidence>
<name>A0A1C3RJP6_9PROT</name>
<gene>
    <name evidence="1" type="ORF">MTBPR1_60023</name>
</gene>
<dbReference type="EMBL" id="FLYE01000045">
    <property type="protein sequence ID" value="SCA57510.1"/>
    <property type="molecule type" value="Genomic_DNA"/>
</dbReference>